<dbReference type="OrthoDB" id="1828538at2"/>
<protein>
    <submittedName>
        <fullName evidence="1">Uncharacterized protein</fullName>
    </submittedName>
</protein>
<dbReference type="Proteomes" id="UP000004754">
    <property type="component" value="Unassembled WGS sequence"/>
</dbReference>
<gene>
    <name evidence="1" type="ORF">HMP0721_1458</name>
</gene>
<dbReference type="STRING" id="887929.HMP0721_1458"/>
<dbReference type="EMBL" id="AEQN01000018">
    <property type="protein sequence ID" value="EFV01475.1"/>
    <property type="molecule type" value="Genomic_DNA"/>
</dbReference>
<dbReference type="AlphaFoldDB" id="E6MHH3"/>
<name>E6MHH3_9FIRM</name>
<dbReference type="HOGENOM" id="CLU_1084650_0_0_9"/>
<sequence>MNKNRRIKRKIEKMYKPPINNIYSHRFYSDLFYGYEYSLSEDKVNSRGFYKITSSDNEIVKLFRTGTCYDFSYELGQTIDRVLYSMAVYGKAYIFIKPKYIEKIDEKGNTNKIINALHIREVKGIPKKNVFYCKTSNEISEFNICEGTLITFDLKELGFKRKYFKKLVKRLGKYDTTTSSPKLLNDEPTYDFNVHIDKNRKKFLKEVRDVGWSFGSDGLSDSYILYKEIQMKRFKMRMLQYVLEKINQVLAEDDIVNKEFKIEALTENIDYEDAWVKFQSGELTVSELNSIVWK</sequence>
<accession>E6MHH3</accession>
<dbReference type="eggNOG" id="ENOG5033RAR">
    <property type="taxonomic scope" value="Bacteria"/>
</dbReference>
<comment type="caution">
    <text evidence="1">The sequence shown here is derived from an EMBL/GenBank/DDBJ whole genome shotgun (WGS) entry which is preliminary data.</text>
</comment>
<proteinExistence type="predicted"/>
<organism evidence="1 2">
    <name type="scientific">Pseudoramibacter alactolyticus ATCC 23263</name>
    <dbReference type="NCBI Taxonomy" id="887929"/>
    <lineage>
        <taxon>Bacteria</taxon>
        <taxon>Bacillati</taxon>
        <taxon>Bacillota</taxon>
        <taxon>Clostridia</taxon>
        <taxon>Eubacteriales</taxon>
        <taxon>Eubacteriaceae</taxon>
        <taxon>Pseudoramibacter</taxon>
    </lineage>
</organism>
<dbReference type="RefSeq" id="WP_006598880.1">
    <property type="nucleotide sequence ID" value="NZ_GL622359.1"/>
</dbReference>
<evidence type="ECO:0000313" key="1">
    <source>
        <dbReference type="EMBL" id="EFV01475.1"/>
    </source>
</evidence>
<evidence type="ECO:0000313" key="2">
    <source>
        <dbReference type="Proteomes" id="UP000004754"/>
    </source>
</evidence>
<reference evidence="1 2" key="1">
    <citation type="submission" date="2010-12" db="EMBL/GenBank/DDBJ databases">
        <authorList>
            <person name="Muzny D."/>
            <person name="Qin X."/>
            <person name="Deng J."/>
            <person name="Jiang H."/>
            <person name="Liu Y."/>
            <person name="Qu J."/>
            <person name="Song X.-Z."/>
            <person name="Zhang L."/>
            <person name="Thornton R."/>
            <person name="Coyle M."/>
            <person name="Francisco L."/>
            <person name="Jackson L."/>
            <person name="Javaid M."/>
            <person name="Korchina V."/>
            <person name="Kovar C."/>
            <person name="Mata R."/>
            <person name="Mathew T."/>
            <person name="Ngo R."/>
            <person name="Nguyen L."/>
            <person name="Nguyen N."/>
            <person name="Okwuonu G."/>
            <person name="Ongeri F."/>
            <person name="Pham C."/>
            <person name="Simmons D."/>
            <person name="Wilczek-Boney K."/>
            <person name="Hale W."/>
            <person name="Jakkamsetti A."/>
            <person name="Pham P."/>
            <person name="Ruth R."/>
            <person name="San Lucas F."/>
            <person name="Warren J."/>
            <person name="Zhang J."/>
            <person name="Zhao Z."/>
            <person name="Zhou C."/>
            <person name="Zhu D."/>
            <person name="Lee S."/>
            <person name="Bess C."/>
            <person name="Blankenburg K."/>
            <person name="Forbes L."/>
            <person name="Fu Q."/>
            <person name="Gubbala S."/>
            <person name="Hirani K."/>
            <person name="Jayaseelan J.C."/>
            <person name="Lara F."/>
            <person name="Munidasa M."/>
            <person name="Palculict T."/>
            <person name="Patil S."/>
            <person name="Pu L.-L."/>
            <person name="Saada N."/>
            <person name="Tang L."/>
            <person name="Weissenberger G."/>
            <person name="Zhu Y."/>
            <person name="Hemphill L."/>
            <person name="Shang Y."/>
            <person name="Youmans B."/>
            <person name="Ayvaz T."/>
            <person name="Ross M."/>
            <person name="Santibanez J."/>
            <person name="Aqrawi P."/>
            <person name="Gross S."/>
            <person name="Joshi V."/>
            <person name="Fowler G."/>
            <person name="Nazareth L."/>
            <person name="Reid J."/>
            <person name="Worley K."/>
            <person name="Petrosino J."/>
            <person name="Highlander S."/>
            <person name="Gibbs R."/>
        </authorList>
    </citation>
    <scope>NUCLEOTIDE SEQUENCE [LARGE SCALE GENOMIC DNA]</scope>
    <source>
        <strain evidence="1 2">ATCC 23263</strain>
    </source>
</reference>
<keyword evidence="2" id="KW-1185">Reference proteome</keyword>